<dbReference type="Proteomes" id="UP000381093">
    <property type="component" value="Unassembled WGS sequence"/>
</dbReference>
<evidence type="ECO:0000256" key="1">
    <source>
        <dbReference type="SAM" id="MobiDB-lite"/>
    </source>
</evidence>
<dbReference type="Pfam" id="PF09718">
    <property type="entry name" value="Tape_meas_lam_C"/>
    <property type="match status" value="1"/>
</dbReference>
<sequence>MASKSLGTLTLDLIARIGAFTGPLDKASQAAKKRSAEMTKSFDNLAKGVGVAIGSIPATLTAFVATTVSSAKEISNLSAIAGLGTTAFQRYAAGASTVGINQEKLSDIFKDVNDKFGDFLNTGAGPLADFFTNIAPKVGLTAENFKKLNAADALQLYVSSLEKANASQKEMTFYLEAIAGDSTALLPLLKNGGAAFTQLGDAAEAAGSILSLSTIAVSKEFSAELTTLQQSLIGAKNGMANEFLPVLLQFAKDTNDATGKAGGLGDIVKQTADIIVKSSAFIVNAGDGVVRVFDIMANTLVGMYGSAAGRILNLASQANTALSFITLGDTSAEFKADAKEMADAAQTQFSIAAQAAQTIKEDLETPLAGDRFKDYVAAAKSAAAEMKMIDSAAAGAGTGVDPAAIKAREEAAKKAASAAVSAAKKIQDSFESTETDLKRQIDLINTSTDARKEATEAAKIQFEFESGELAGLNNQQKERLKGLAEELDKRRLLKQVNEDDKTVREFQGSVDHQLTIDQRALDAPFLNAYDTDEVKQRTLDMLAIEQDYQDQLEELRLRHEVGDISDSVYDRETEILEAALETRLEKQQKYYQDLDALQRNGTAGLISGFATQAEASMDLYGTMQSVGADTFHNLTDAISEWAETGKLDAKGLAASFIQSVGHALLSYAAAQVAMAGLSAFTAMIGIPFVGPVVAPSAAIAATAAAGVMMTAVGAALDGQAHDGIDYVPADGTWNLKKGERVTTAETSAKLDRTLDRVSKDTPGGSGLTVNLIEDKSKAGQSERGRNSDGSEFLNLWAAQIRAGGNDTSDTLESAYGLRRNAG</sequence>
<evidence type="ECO:0000313" key="3">
    <source>
        <dbReference type="EMBL" id="VVN73956.1"/>
    </source>
</evidence>
<dbReference type="AlphaFoldDB" id="A0A5E7A5A1"/>
<reference evidence="3 4" key="1">
    <citation type="submission" date="2019-09" db="EMBL/GenBank/DDBJ databases">
        <authorList>
            <person name="Chandra G."/>
            <person name="Truman W A."/>
        </authorList>
    </citation>
    <scope>NUCLEOTIDE SEQUENCE [LARGE SCALE GENOMIC DNA]</scope>
    <source>
        <strain evidence="3">PS710</strain>
    </source>
</reference>
<dbReference type="InterPro" id="IPR006431">
    <property type="entry name" value="Phage_tape_meas_C"/>
</dbReference>
<evidence type="ECO:0000259" key="2">
    <source>
        <dbReference type="Pfam" id="PF09718"/>
    </source>
</evidence>
<feature type="domain" description="Bacteriophage tail tape measure C-terminal" evidence="2">
    <location>
        <begin position="600"/>
        <end position="672"/>
    </location>
</feature>
<dbReference type="EMBL" id="CABVHW010000001">
    <property type="protein sequence ID" value="VVN73956.1"/>
    <property type="molecule type" value="Genomic_DNA"/>
</dbReference>
<name>A0A5E7A5A1_PSEFL</name>
<protein>
    <recommendedName>
        <fullName evidence="2">Bacteriophage tail tape measure C-terminal domain-containing protein</fullName>
    </recommendedName>
</protein>
<evidence type="ECO:0000313" key="4">
    <source>
        <dbReference type="Proteomes" id="UP000381093"/>
    </source>
</evidence>
<organism evidence="3 4">
    <name type="scientific">Pseudomonas fluorescens</name>
    <dbReference type="NCBI Taxonomy" id="294"/>
    <lineage>
        <taxon>Bacteria</taxon>
        <taxon>Pseudomonadati</taxon>
        <taxon>Pseudomonadota</taxon>
        <taxon>Gammaproteobacteria</taxon>
        <taxon>Pseudomonadales</taxon>
        <taxon>Pseudomonadaceae</taxon>
        <taxon>Pseudomonas</taxon>
    </lineage>
</organism>
<dbReference type="RefSeq" id="WP_150763116.1">
    <property type="nucleotide sequence ID" value="NZ_CABVHW010000001.1"/>
</dbReference>
<proteinExistence type="predicted"/>
<feature type="region of interest" description="Disordered" evidence="1">
    <location>
        <begin position="758"/>
        <end position="788"/>
    </location>
</feature>
<feature type="compositionally biased region" description="Basic and acidic residues" evidence="1">
    <location>
        <begin position="772"/>
        <end position="788"/>
    </location>
</feature>
<gene>
    <name evidence="3" type="ORF">PS710_00618</name>
</gene>
<accession>A0A5E7A5A1</accession>